<keyword evidence="3" id="KW-0067">ATP-binding</keyword>
<dbReference type="InterPro" id="IPR041677">
    <property type="entry name" value="DNA2/NAM7_AAA_11"/>
</dbReference>
<dbReference type="InterPro" id="IPR027417">
    <property type="entry name" value="P-loop_NTPase"/>
</dbReference>
<feature type="coiled-coil region" evidence="4">
    <location>
        <begin position="1244"/>
        <end position="1293"/>
    </location>
</feature>
<dbReference type="CDD" id="cd06503">
    <property type="entry name" value="ATP-synt_Fo_b"/>
    <property type="match status" value="1"/>
</dbReference>
<sequence>MPPPRDTASRWNCTACRTPNFASIRCRSCKVARTADASSRGATSSWGNPTSNRESVPARGRVQTSSTPGKRFFDNAIQSKGVDIIRHEQDAQRFLNAVVSYEDHLELLSRLTSSPHGLECLRQALSISFDQTFLNNSVVPVFKYLAHNDLLLGSRQQFLSTLLIHIAKVPFLMDELANAMAKGLLLEEAVVGQFVLQIISSVGDIGIEVRKLPSVIKLAEILSLSTSPPVQELSKRISIVLNGTGSSTSSFVQVSMQVQVPVPGGRHSNDHEDYRSISVIPTADEITCKQEPYLIKAVELREKMSLETAEAFFLDRHFRLLREDIVGKLREELEEFKSMDNPSSRTAIRQLQRLFPVLKIQGIEVNDWKAFVRITFDYPQSIKNKLQQELNQGLKKTSKNNQQKLSNQKERDIKRQFWEGQENLLRRDCLVCFLRDGEVVHFATICERNVDELMKSPPTLGVSFHSAAAWRAMLTEWTNNSPLQMLQVSASFFAYEPILKSLQRLSAVQFPEELIHWKPGCSTVQPPAYFESVQHVWEAIHAASPSQDVSPVLGISRPIMLDPIQRDGIAVALTHRIGVIQGPPGTGKSFCGALVGKVIHDHTHEVIICVCYTNHALDQFLEDLMNIGIPASSIVRLGGGNKVASKIEPLMLQKLMESSESKFSGSDGRTYMALKSTIHVLQFHIKNKKDAIVEAMQGVKSWNGVGLFLEKEYPIYYQELETPSESMDGMQFMGFHGKAIKGDYLLKRWIAGKDQGIFTGKQVQAFDSLWQKSATERDLLIEEWKREMIELLIDDLMDLVSKFDQAQALLKELRSKGKINVLQSKRIIGCTTTGAANFSAELGSVHAGVLLMEEAGEILEAHVLASMPSHCKHVIMIGDHKQLRPKVNLYKLQVESDHGYDLNRSLFERLCLADYPCTTLELQHRMRPEVSQLVRTLTYPKLRDSQKVKDYPQLKGVSKNLVFIDHEYPEGEDTGIQQASEDGLSKQNNHEAKMIPKLVHYMLQQGYKTHQLVVLTPYLGQLRVIRAALAHFKAVLNDKDADDLSQFEQDPLSADGAVENGAAKLSIRLATIDNYQGEEADVVLISLVRNNDKGQIGFLAVPERVNVLLSRARYGMILLGNAQTLQKGSNKPGRRTWQILLDMLYKGGHVFPGLPTYCQRHPNCTALPSTPEQFDELVPNGGCLTPCDSMLACGLHKCPRKCHPVGDHSKQKCEALCSMCCSRGHVLEYKCYQDKPQCQTCEDLQRQEEERRKHEQQLAFKEAQQKAQYELERAKAEAEILEQRRQLDEFNNRQEREFSLQTLLIEKEKLDAELKLRECMSKELLEQKVVQSRESANCSLANLQATLTATSKKSGGVSKEKPLSCSTDIVKDATLKLKSKTDTSVIGNKCTLADIFQEDDLPHMIKMLEQLPHCLNDVFGVKGIHGSEWLNSAVLAEVQVSPKLGHGLKLLSDGEVSTALQYFAKLDHGLFPDAMSLSALCRARLDDMTLVEDLKSQEETGLIFDSSGHNILIHCYTLCFVLDWAASFSSTHGDLEADAKFGSMACVHALAFLAVLHKCGSDRLLPTFWEEECQEIVLRRTKGMLACGHDSAKDSNVSAAQADWEYEKNVKMARNETLDTLMKMTGLEAVKQQFLDIYLSVHLAKRQQLSLKDKRMNIVCCGNPGTGKTTVARLYGKLLVSLGALSGTAFMETSGADLVNEGVDGLKKLLKDISNGGGGVLFIDEAYQLDPKSEFQGKRVLDYLVAEVEKNVGHLVVAMAGYQQKMEKLLEYNEGLPSRFPYTLKFTDYSDAELMSIMHGVLKKKFADRSFHLEDGLDGKPLRILIKRLGKGRGRVGFGNARAVEISVDRILEQQATRVAKESKEGQIPDIFFLSQEDLLGPDPVVALSNSKAWKQLQDMIGLKSVKQSVESLVEMVKTNAEREKLEQPLLEVALNRIFLGNPGTGKTTVARLYGQILKDIGLLSNGEVVETKPSDFVGSALGQSEERTRGILQATIGKVLVIDEAYGLYHGAGSKHEGGGFSDPYKAAVIDTIVGEVQNVPGDDRCVLLLGYEKQMEKMINNSNPGLARRFSMEDAFKFSDFTADELWRILNLKLRQKQIIASHDAQKAAISVLNQRRCQPNFGNGGEVENLLTTAIQRLQHRQRALSASERAKQIQLIPEDFNPDWNDGNVGNDVDIRGLFVGLIGCDHIIEQMEQYRSSIKLATKMGRDPFKDVPTNFRFIGPPGTGKTTVARRMGKLFHSLGILASDDVVEASASDLVGQYVGQTGPKTIGKLQEALGKVLFIDEAYRLNPGKHGSFAQEAMDELVDQLTKPEFHQKLVVILAGYEDDISRLMQANAGLSSRFHEAVTFRHFSVDECSSLLNQSLMNEGFEIPDFDHVKIKFSKLLQDLQMAPGWGNGRDISSLSKDIIRHIAAHQDSQEISAGDTFKVSTDHVEFCMKLMLEKRKFTTDALLLPTLGNEPSHQPEAASQSWDLPAELVKIESKMSQLSASDGSVTPLLHDPNAEVITEIDDEVDGTVMRDAGVSDEIWNDLQTAIRHQKEKEQQAKEELKQLEEARQRVLEEARQAEELVRHAEDKRRREEAERKAQEARKLVELKQRELEFRRKQQELQQKEKQRIQAKLEKMGVCCMGYEWIRMGSIYRCAGGSHTLSASSID</sequence>
<dbReference type="Pfam" id="PF00004">
    <property type="entry name" value="AAA"/>
    <property type="match status" value="3"/>
</dbReference>
<evidence type="ECO:0000256" key="4">
    <source>
        <dbReference type="SAM" id="Coils"/>
    </source>
</evidence>
<dbReference type="InterPro" id="IPR000641">
    <property type="entry name" value="CbxX/CfxQ"/>
</dbReference>
<dbReference type="Pfam" id="PF13086">
    <property type="entry name" value="AAA_11"/>
    <property type="match status" value="1"/>
</dbReference>
<evidence type="ECO:0000313" key="7">
    <source>
        <dbReference type="EMBL" id="CAK9209135.1"/>
    </source>
</evidence>
<accession>A0ABP0TZF0</accession>
<dbReference type="InterPro" id="IPR041679">
    <property type="entry name" value="DNA2/NAM7-like_C"/>
</dbReference>
<feature type="region of interest" description="Disordered" evidence="5">
    <location>
        <begin position="39"/>
        <end position="67"/>
    </location>
</feature>
<protein>
    <recommendedName>
        <fullName evidence="6">AAA+ ATPase domain-containing protein</fullName>
    </recommendedName>
</protein>
<dbReference type="PANTHER" id="PTHR43392">
    <property type="entry name" value="AAA-TYPE ATPASE FAMILY PROTEIN / ANKYRIN REPEAT FAMILY PROTEIN"/>
    <property type="match status" value="1"/>
</dbReference>
<dbReference type="Proteomes" id="UP001497512">
    <property type="component" value="Chromosome 17"/>
</dbReference>
<name>A0ABP0TZF0_9BRYO</name>
<dbReference type="InterPro" id="IPR050773">
    <property type="entry name" value="CbxX/CfxQ_RuBisCO_ESX"/>
</dbReference>
<dbReference type="PANTHER" id="PTHR43392:SF2">
    <property type="entry name" value="AAA-TYPE ATPASE FAMILY PROTEIN _ ANKYRIN REPEAT FAMILY PROTEIN"/>
    <property type="match status" value="1"/>
</dbReference>
<keyword evidence="8" id="KW-1185">Reference proteome</keyword>
<dbReference type="InterPro" id="IPR047187">
    <property type="entry name" value="SF1_C_Upf1"/>
</dbReference>
<feature type="domain" description="AAA+ ATPase" evidence="6">
    <location>
        <begin position="1655"/>
        <end position="1786"/>
    </location>
</feature>
<organism evidence="7 8">
    <name type="scientific">Sphagnum troendelagicum</name>
    <dbReference type="NCBI Taxonomy" id="128251"/>
    <lineage>
        <taxon>Eukaryota</taxon>
        <taxon>Viridiplantae</taxon>
        <taxon>Streptophyta</taxon>
        <taxon>Embryophyta</taxon>
        <taxon>Bryophyta</taxon>
        <taxon>Sphagnophytina</taxon>
        <taxon>Sphagnopsida</taxon>
        <taxon>Sphagnales</taxon>
        <taxon>Sphagnaceae</taxon>
        <taxon>Sphagnum</taxon>
    </lineage>
</organism>
<evidence type="ECO:0000256" key="5">
    <source>
        <dbReference type="SAM" id="MobiDB-lite"/>
    </source>
</evidence>
<dbReference type="InterPro" id="IPR003593">
    <property type="entry name" value="AAA+_ATPase"/>
</dbReference>
<evidence type="ECO:0000256" key="1">
    <source>
        <dbReference type="ARBA" id="ARBA00010378"/>
    </source>
</evidence>
<evidence type="ECO:0000259" key="6">
    <source>
        <dbReference type="SMART" id="SM00382"/>
    </source>
</evidence>
<dbReference type="Gene3D" id="1.10.8.60">
    <property type="match status" value="2"/>
</dbReference>
<feature type="domain" description="AAA+ ATPase" evidence="6">
    <location>
        <begin position="2217"/>
        <end position="2355"/>
    </location>
</feature>
<proteinExistence type="inferred from homology"/>
<dbReference type="CDD" id="cd00009">
    <property type="entry name" value="AAA"/>
    <property type="match status" value="3"/>
</dbReference>
<dbReference type="PRINTS" id="PR00819">
    <property type="entry name" value="CBXCFQXSUPER"/>
</dbReference>
<comment type="similarity">
    <text evidence="1">Belongs to the CbxX/CfxQ family.</text>
</comment>
<dbReference type="EMBL" id="OZ019909">
    <property type="protein sequence ID" value="CAK9209135.1"/>
    <property type="molecule type" value="Genomic_DNA"/>
</dbReference>
<feature type="domain" description="AAA+ ATPase" evidence="6">
    <location>
        <begin position="1934"/>
        <end position="2095"/>
    </location>
</feature>
<dbReference type="Gene3D" id="3.40.50.300">
    <property type="entry name" value="P-loop containing nucleotide triphosphate hydrolases"/>
    <property type="match status" value="5"/>
</dbReference>
<dbReference type="Pfam" id="PF13087">
    <property type="entry name" value="AAA_12"/>
    <property type="match status" value="1"/>
</dbReference>
<dbReference type="InterPro" id="IPR003959">
    <property type="entry name" value="ATPase_AAA_core"/>
</dbReference>
<dbReference type="CDD" id="cd06008">
    <property type="entry name" value="NF-X1-zinc-finger"/>
    <property type="match status" value="1"/>
</dbReference>
<reference evidence="7" key="1">
    <citation type="submission" date="2024-02" db="EMBL/GenBank/DDBJ databases">
        <authorList>
            <consortium name="ELIXIR-Norway"/>
            <consortium name="Elixir Norway"/>
        </authorList>
    </citation>
    <scope>NUCLEOTIDE SEQUENCE</scope>
</reference>
<evidence type="ECO:0000256" key="3">
    <source>
        <dbReference type="ARBA" id="ARBA00022840"/>
    </source>
</evidence>
<dbReference type="Pfam" id="PF17866">
    <property type="entry name" value="AAA_lid_6"/>
    <property type="match status" value="1"/>
</dbReference>
<feature type="domain" description="AAA+ ATPase" evidence="6">
    <location>
        <begin position="574"/>
        <end position="902"/>
    </location>
</feature>
<feature type="compositionally biased region" description="Polar residues" evidence="5">
    <location>
        <begin position="39"/>
        <end position="54"/>
    </location>
</feature>
<keyword evidence="2" id="KW-0547">Nucleotide-binding</keyword>
<dbReference type="SUPFAM" id="SSF52540">
    <property type="entry name" value="P-loop containing nucleoside triphosphate hydrolases"/>
    <property type="match status" value="4"/>
</dbReference>
<dbReference type="InterPro" id="IPR041627">
    <property type="entry name" value="AAA_lid_6"/>
</dbReference>
<dbReference type="CDD" id="cd18808">
    <property type="entry name" value="SF1_C_Upf1"/>
    <property type="match status" value="1"/>
</dbReference>
<feature type="coiled-coil region" evidence="4">
    <location>
        <begin position="2540"/>
        <end position="2627"/>
    </location>
</feature>
<evidence type="ECO:0000256" key="2">
    <source>
        <dbReference type="ARBA" id="ARBA00022741"/>
    </source>
</evidence>
<dbReference type="CDD" id="cd17936">
    <property type="entry name" value="EEXXEc_NFX1"/>
    <property type="match status" value="1"/>
</dbReference>
<evidence type="ECO:0000313" key="8">
    <source>
        <dbReference type="Proteomes" id="UP001497512"/>
    </source>
</evidence>
<dbReference type="SMART" id="SM00382">
    <property type="entry name" value="AAA"/>
    <property type="match status" value="4"/>
</dbReference>
<keyword evidence="4" id="KW-0175">Coiled coil</keyword>
<gene>
    <name evidence="7" type="ORF">CSSPTR1EN2_LOCUS9532</name>
</gene>